<gene>
    <name evidence="10" type="ORF">GCM10023143_17060</name>
</gene>
<evidence type="ECO:0000313" key="11">
    <source>
        <dbReference type="Proteomes" id="UP001501207"/>
    </source>
</evidence>
<dbReference type="SUPFAM" id="SSF46626">
    <property type="entry name" value="Cytochrome c"/>
    <property type="match status" value="1"/>
</dbReference>
<keyword evidence="7 8" id="KW-0408">Iron</keyword>
<evidence type="ECO:0000259" key="9">
    <source>
        <dbReference type="PROSITE" id="PS51007"/>
    </source>
</evidence>
<evidence type="ECO:0000256" key="4">
    <source>
        <dbReference type="ARBA" id="ARBA00022723"/>
    </source>
</evidence>
<keyword evidence="6" id="KW-0560">Oxidoreductase</keyword>
<dbReference type="Gene3D" id="2.140.10.10">
    <property type="entry name" value="Quinoprotein alcohol dehydrogenase-like superfamily"/>
    <property type="match status" value="2"/>
</dbReference>
<feature type="domain" description="Cytochrome c" evidence="9">
    <location>
        <begin position="447"/>
        <end position="523"/>
    </location>
</feature>
<dbReference type="EMBL" id="BAABFN010000002">
    <property type="protein sequence ID" value="GAA4309196.1"/>
    <property type="molecule type" value="Genomic_DNA"/>
</dbReference>
<evidence type="ECO:0000256" key="7">
    <source>
        <dbReference type="ARBA" id="ARBA00023004"/>
    </source>
</evidence>
<dbReference type="InterPro" id="IPR009056">
    <property type="entry name" value="Cyt_c-like_dom"/>
</dbReference>
<dbReference type="Pfam" id="PF01011">
    <property type="entry name" value="PQQ"/>
    <property type="match status" value="2"/>
</dbReference>
<evidence type="ECO:0000256" key="2">
    <source>
        <dbReference type="ARBA" id="ARBA00008156"/>
    </source>
</evidence>
<keyword evidence="3 8" id="KW-0349">Heme</keyword>
<protein>
    <recommendedName>
        <fullName evidence="9">Cytochrome c domain-containing protein</fullName>
    </recommendedName>
</protein>
<proteinExistence type="inferred from homology"/>
<evidence type="ECO:0000256" key="3">
    <source>
        <dbReference type="ARBA" id="ARBA00022617"/>
    </source>
</evidence>
<keyword evidence="11" id="KW-1185">Reference proteome</keyword>
<dbReference type="PANTHER" id="PTHR32303">
    <property type="entry name" value="QUINOPROTEIN ALCOHOL DEHYDROGENASE (CYTOCHROME C)"/>
    <property type="match status" value="1"/>
</dbReference>
<comment type="similarity">
    <text evidence="2">Belongs to the bacterial PQQ dehydrogenase family.</text>
</comment>
<dbReference type="InterPro" id="IPR002372">
    <property type="entry name" value="PQQ_rpt_dom"/>
</dbReference>
<dbReference type="SUPFAM" id="SSF50998">
    <property type="entry name" value="Quinoprotein alcohol dehydrogenase-like"/>
    <property type="match status" value="1"/>
</dbReference>
<dbReference type="PROSITE" id="PS51007">
    <property type="entry name" value="CYTC"/>
    <property type="match status" value="1"/>
</dbReference>
<name>A0ABP8FR23_9BACT</name>
<dbReference type="Pfam" id="PF13442">
    <property type="entry name" value="Cytochrome_CBB3"/>
    <property type="match status" value="1"/>
</dbReference>
<dbReference type="InterPro" id="IPR018391">
    <property type="entry name" value="PQQ_b-propeller_rpt"/>
</dbReference>
<sequence length="678" mass="73993">MLYFGCNAPSSDPQAKEDWAYPGGNAGQQKYSALDQINKKNVKNLKVAWIYHSGNMAGGVESTPLIVDGNMYVTTPSQELIALNAADGKEIWRFNPSVGEEKFTGVNRGIAYDKAGEKVFYTSGNYLNAVDVHTGKTDTAFGESGRVKLDGSLNGQVNTSPAAPVLFRDLVIVGVISGTGHVNAYDVHSGNLKWTFNTIPHPGEAGYDTWGDTAYWRTGSGVAVWGGLCVDNKNGIVYFSTGQPRDNFYRPDNAGKQLFGNSIIALNAGNGKRIWHYQAIHHDIWDLDLACPPILSDLKIEGETVPGVMQLSKTGNIFLFNRINGKLLSKVEERPAPSSTLPGEIAYPTQPFVTWPSPFSRQILTEDDLTNRTPEAHDYAKKIFDQAETGWFVPPSEKGILFYGIHGGAEWCGGAYDQQTNTLYVTANELAWHIVMRDINADSKTAVKEPPGRKVYLKAGCVNCHGEHRQGQTGIPNLNSLDKTYARPDIENIIHKGRKTMPAFPQIAGGELDQLVNYLLNVKDEKTKSDKSARPVYRSLGYIKFLDKEGYPATKPPWGTLNAVDLTTGKIKWKVPLGEYEELKEKGISRTGTENFGGCIATKGGLVFVGATRDLKFRAFDADTGEELWEAQLPFGGFATPSTYAVNGKQYVVIAATGGGKLGPPLGDAYVAFALPDK</sequence>
<dbReference type="InterPro" id="IPR011047">
    <property type="entry name" value="Quinoprotein_ADH-like_sf"/>
</dbReference>
<evidence type="ECO:0000313" key="10">
    <source>
        <dbReference type="EMBL" id="GAA4309196.1"/>
    </source>
</evidence>
<evidence type="ECO:0000256" key="1">
    <source>
        <dbReference type="ARBA" id="ARBA00001931"/>
    </source>
</evidence>
<organism evidence="10 11">
    <name type="scientific">Compostibacter hankyongensis</name>
    <dbReference type="NCBI Taxonomy" id="1007089"/>
    <lineage>
        <taxon>Bacteria</taxon>
        <taxon>Pseudomonadati</taxon>
        <taxon>Bacteroidota</taxon>
        <taxon>Chitinophagia</taxon>
        <taxon>Chitinophagales</taxon>
        <taxon>Chitinophagaceae</taxon>
        <taxon>Compostibacter</taxon>
    </lineage>
</organism>
<reference evidence="11" key="1">
    <citation type="journal article" date="2019" name="Int. J. Syst. Evol. Microbiol.">
        <title>The Global Catalogue of Microorganisms (GCM) 10K type strain sequencing project: providing services to taxonomists for standard genome sequencing and annotation.</title>
        <authorList>
            <consortium name="The Broad Institute Genomics Platform"/>
            <consortium name="The Broad Institute Genome Sequencing Center for Infectious Disease"/>
            <person name="Wu L."/>
            <person name="Ma J."/>
        </authorList>
    </citation>
    <scope>NUCLEOTIDE SEQUENCE [LARGE SCALE GENOMIC DNA]</scope>
    <source>
        <strain evidence="11">JCM 17664</strain>
    </source>
</reference>
<dbReference type="Proteomes" id="UP001501207">
    <property type="component" value="Unassembled WGS sequence"/>
</dbReference>
<dbReference type="InterPro" id="IPR036909">
    <property type="entry name" value="Cyt_c-like_dom_sf"/>
</dbReference>
<accession>A0ABP8FR23</accession>
<comment type="caution">
    <text evidence="10">The sequence shown here is derived from an EMBL/GenBank/DDBJ whole genome shotgun (WGS) entry which is preliminary data.</text>
</comment>
<comment type="cofactor">
    <cofactor evidence="1">
        <name>pyrroloquinoline quinone</name>
        <dbReference type="ChEBI" id="CHEBI:58442"/>
    </cofactor>
</comment>
<dbReference type="PANTHER" id="PTHR32303:SF4">
    <property type="entry name" value="QUINOPROTEIN GLUCOSE DEHYDROGENASE"/>
    <property type="match status" value="1"/>
</dbReference>
<keyword evidence="5" id="KW-0732">Signal</keyword>
<dbReference type="SMART" id="SM00564">
    <property type="entry name" value="PQQ"/>
    <property type="match status" value="5"/>
</dbReference>
<evidence type="ECO:0000256" key="8">
    <source>
        <dbReference type="PROSITE-ProRule" id="PRU00433"/>
    </source>
</evidence>
<keyword evidence="4 8" id="KW-0479">Metal-binding</keyword>
<evidence type="ECO:0000256" key="5">
    <source>
        <dbReference type="ARBA" id="ARBA00022729"/>
    </source>
</evidence>
<evidence type="ECO:0000256" key="6">
    <source>
        <dbReference type="ARBA" id="ARBA00023002"/>
    </source>
</evidence>